<dbReference type="GO" id="GO:0034045">
    <property type="term" value="C:phagophore assembly site membrane"/>
    <property type="evidence" value="ECO:0007669"/>
    <property type="project" value="UniProtKB-SubCell"/>
</dbReference>
<evidence type="ECO:0000256" key="8">
    <source>
        <dbReference type="ARBA" id="ARBA00023055"/>
    </source>
</evidence>
<evidence type="ECO:0000256" key="3">
    <source>
        <dbReference type="ARBA" id="ARBA00018074"/>
    </source>
</evidence>
<dbReference type="Pfam" id="PF23030">
    <property type="entry name" value="SCAF11-like_C"/>
    <property type="match status" value="1"/>
</dbReference>
<evidence type="ECO:0000256" key="5">
    <source>
        <dbReference type="ARBA" id="ARBA00022692"/>
    </source>
</evidence>
<feature type="domain" description="SFR19-like C-terminal" evidence="11">
    <location>
        <begin position="392"/>
        <end position="435"/>
    </location>
</feature>
<comment type="caution">
    <text evidence="12">The sequence shown here is derived from an EMBL/GenBank/DDBJ whole genome shotgun (WGS) entry which is preliminary data.</text>
</comment>
<evidence type="ECO:0000256" key="9">
    <source>
        <dbReference type="ARBA" id="ARBA00023136"/>
    </source>
</evidence>
<sequence>MFDGQKGATALHNLKQKLLGESSYTPSVHDTSHEIELFDYQRETSPGSESPSGLLKGGGLKVEPIADLDLFFERLYSYYCEKGLWCIIIKWMVELCSLAFTICFSGATTLHNLKQNLLGESSYTTSVHDTSPEIELFDYQRAPSPGSESPSGLLNGEGLKVKPIADLDLFFERLYSYYCEKVHDTSPEIELFDYQRTPSPGSESPSGLLNGWGLKVEPIADLDLFFERLYSYYCEKGLWCIIIKWIVELCSLAFTICFSVLKIPLLEYFATVSAIKGYKAFPLLVRIPTSNCFGQKSRESAGVDSSIFTKAWVDSAGSEGLKDHSAISRWQSQATATDSDFFNRLRVMDEEDSNINLKQSIHRYDGLANKSSASYVNVNREMVRSQHGRVDNIKQSVVDYVPYLLMPLYKARKFDKESYKQIMKKTVTKVKKEHNRKRDG</sequence>
<dbReference type="GO" id="GO:0061709">
    <property type="term" value="P:reticulophagy"/>
    <property type="evidence" value="ECO:0007669"/>
    <property type="project" value="TreeGrafter"/>
</dbReference>
<evidence type="ECO:0000256" key="7">
    <source>
        <dbReference type="ARBA" id="ARBA00023006"/>
    </source>
</evidence>
<reference evidence="12" key="1">
    <citation type="journal article" date="2019" name="Sci. Rep.">
        <title>Draft genome of Tanacetum cinerariifolium, the natural source of mosquito coil.</title>
        <authorList>
            <person name="Yamashiro T."/>
            <person name="Shiraishi A."/>
            <person name="Satake H."/>
            <person name="Nakayama K."/>
        </authorList>
    </citation>
    <scope>NUCLEOTIDE SEQUENCE</scope>
</reference>
<evidence type="ECO:0000256" key="2">
    <source>
        <dbReference type="ARBA" id="ARBA00006185"/>
    </source>
</evidence>
<dbReference type="GO" id="GO:0034497">
    <property type="term" value="P:protein localization to phagophore assembly site"/>
    <property type="evidence" value="ECO:0007669"/>
    <property type="project" value="TreeGrafter"/>
</dbReference>
<keyword evidence="9" id="KW-0472">Membrane</keyword>
<dbReference type="EMBL" id="BKCJ010006368">
    <property type="protein sequence ID" value="GEU71780.1"/>
    <property type="molecule type" value="Genomic_DNA"/>
</dbReference>
<dbReference type="PANTHER" id="PTHR13038">
    <property type="entry name" value="APG9 AUTOPHAGY 9"/>
    <property type="match status" value="1"/>
</dbReference>
<evidence type="ECO:0000256" key="4">
    <source>
        <dbReference type="ARBA" id="ARBA00022448"/>
    </source>
</evidence>
<dbReference type="GO" id="GO:0006869">
    <property type="term" value="P:lipid transport"/>
    <property type="evidence" value="ECO:0007669"/>
    <property type="project" value="UniProtKB-KW"/>
</dbReference>
<dbReference type="PANTHER" id="PTHR13038:SF10">
    <property type="entry name" value="AUTOPHAGY-RELATED PROTEIN 9"/>
    <property type="match status" value="1"/>
</dbReference>
<dbReference type="GO" id="GO:0034727">
    <property type="term" value="P:piecemeal microautophagy of the nucleus"/>
    <property type="evidence" value="ECO:0007669"/>
    <property type="project" value="TreeGrafter"/>
</dbReference>
<dbReference type="GO" id="GO:0005776">
    <property type="term" value="C:autophagosome"/>
    <property type="evidence" value="ECO:0007669"/>
    <property type="project" value="TreeGrafter"/>
</dbReference>
<dbReference type="InterPro" id="IPR057031">
    <property type="entry name" value="SFR19-like_C"/>
</dbReference>
<gene>
    <name evidence="12" type="ORF">Tci_043758</name>
</gene>
<dbReference type="AlphaFoldDB" id="A0A6L2MDL8"/>
<comment type="function">
    <text evidence="10">Phospholipid scramblase involved in autophagy. Cycles between the preautophagosomal structure/phagophore assembly site (PAS) and the cytoplasmic vesicle pool and supplies membrane for the growing autophagosome. Lipid scramblase activity plays a key role in preautophagosomal structure/phagophore assembly by distributing the phospholipids that arrive through ATG2 from the cytoplasmic to the luminal leaflet of the bilayer, thereby driving autophagosomal membrane expansion.</text>
</comment>
<protein>
    <recommendedName>
        <fullName evidence="3 10">Autophagy-related protein 9</fullName>
    </recommendedName>
</protein>
<dbReference type="GO" id="GO:0000422">
    <property type="term" value="P:autophagy of mitochondrion"/>
    <property type="evidence" value="ECO:0007669"/>
    <property type="project" value="TreeGrafter"/>
</dbReference>
<evidence type="ECO:0000256" key="6">
    <source>
        <dbReference type="ARBA" id="ARBA00022989"/>
    </source>
</evidence>
<comment type="similarity">
    <text evidence="2 10">Belongs to the ATG9 family.</text>
</comment>
<proteinExistence type="inferred from homology"/>
<dbReference type="GO" id="GO:0032259">
    <property type="term" value="P:methylation"/>
    <property type="evidence" value="ECO:0007669"/>
    <property type="project" value="UniProtKB-KW"/>
</dbReference>
<keyword evidence="4 10" id="KW-0813">Transport</keyword>
<name>A0A6L2MDL8_TANCI</name>
<comment type="subcellular location">
    <subcellularLocation>
        <location evidence="1 10">Preautophagosomal structure membrane</location>
        <topology evidence="1 10">Multi-pass membrane protein</topology>
    </subcellularLocation>
</comment>
<organism evidence="12">
    <name type="scientific">Tanacetum cinerariifolium</name>
    <name type="common">Dalmatian daisy</name>
    <name type="synonym">Chrysanthemum cinerariifolium</name>
    <dbReference type="NCBI Taxonomy" id="118510"/>
    <lineage>
        <taxon>Eukaryota</taxon>
        <taxon>Viridiplantae</taxon>
        <taxon>Streptophyta</taxon>
        <taxon>Embryophyta</taxon>
        <taxon>Tracheophyta</taxon>
        <taxon>Spermatophyta</taxon>
        <taxon>Magnoliopsida</taxon>
        <taxon>eudicotyledons</taxon>
        <taxon>Gunneridae</taxon>
        <taxon>Pentapetalae</taxon>
        <taxon>asterids</taxon>
        <taxon>campanulids</taxon>
        <taxon>Asterales</taxon>
        <taxon>Asteraceae</taxon>
        <taxon>Asteroideae</taxon>
        <taxon>Anthemideae</taxon>
        <taxon>Anthemidinae</taxon>
        <taxon>Tanacetum</taxon>
    </lineage>
</organism>
<keyword evidence="7 10" id="KW-0072">Autophagy</keyword>
<evidence type="ECO:0000256" key="1">
    <source>
        <dbReference type="ARBA" id="ARBA00004511"/>
    </source>
</evidence>
<evidence type="ECO:0000259" key="11">
    <source>
        <dbReference type="Pfam" id="PF23030"/>
    </source>
</evidence>
<evidence type="ECO:0000313" key="12">
    <source>
        <dbReference type="EMBL" id="GEU71780.1"/>
    </source>
</evidence>
<keyword evidence="5" id="KW-0812">Transmembrane</keyword>
<dbReference type="GO" id="GO:0008168">
    <property type="term" value="F:methyltransferase activity"/>
    <property type="evidence" value="ECO:0007669"/>
    <property type="project" value="UniProtKB-KW"/>
</dbReference>
<keyword evidence="12" id="KW-0489">Methyltransferase</keyword>
<accession>A0A6L2MDL8</accession>
<keyword evidence="6" id="KW-1133">Transmembrane helix</keyword>
<dbReference type="Pfam" id="PF04109">
    <property type="entry name" value="ATG9"/>
    <property type="match status" value="2"/>
</dbReference>
<dbReference type="InterPro" id="IPR007241">
    <property type="entry name" value="Autophagy-rel_prot_9"/>
</dbReference>
<evidence type="ECO:0000256" key="10">
    <source>
        <dbReference type="RuleBase" id="RU364027"/>
    </source>
</evidence>
<keyword evidence="12" id="KW-0808">Transferase</keyword>
<keyword evidence="8 10" id="KW-0445">Lipid transport</keyword>